<evidence type="ECO:0000256" key="2">
    <source>
        <dbReference type="ARBA" id="ARBA00022448"/>
    </source>
</evidence>
<evidence type="ECO:0000313" key="9">
    <source>
        <dbReference type="EMBL" id="MDH6282976.1"/>
    </source>
</evidence>
<organism evidence="9 10">
    <name type="scientific">Prescottella agglutinans</name>
    <dbReference type="NCBI Taxonomy" id="1644129"/>
    <lineage>
        <taxon>Bacteria</taxon>
        <taxon>Bacillati</taxon>
        <taxon>Actinomycetota</taxon>
        <taxon>Actinomycetes</taxon>
        <taxon>Mycobacteriales</taxon>
        <taxon>Nocardiaceae</taxon>
        <taxon>Prescottella</taxon>
    </lineage>
</organism>
<feature type="transmembrane region" description="Helical" evidence="7">
    <location>
        <begin position="222"/>
        <end position="246"/>
    </location>
</feature>
<gene>
    <name evidence="9" type="ORF">M2280_004219</name>
</gene>
<dbReference type="PANTHER" id="PTHR42718:SF9">
    <property type="entry name" value="MAJOR FACILITATOR SUPERFAMILY MULTIDRUG TRANSPORTER MFSC"/>
    <property type="match status" value="1"/>
</dbReference>
<evidence type="ECO:0000256" key="4">
    <source>
        <dbReference type="ARBA" id="ARBA00022989"/>
    </source>
</evidence>
<protein>
    <submittedName>
        <fullName evidence="9">MFS family permease</fullName>
    </submittedName>
</protein>
<keyword evidence="3 7" id="KW-0812">Transmembrane</keyword>
<dbReference type="InterPro" id="IPR011701">
    <property type="entry name" value="MFS"/>
</dbReference>
<evidence type="ECO:0000259" key="8">
    <source>
        <dbReference type="PROSITE" id="PS50850"/>
    </source>
</evidence>
<feature type="domain" description="Major facilitator superfamily (MFS) profile" evidence="8">
    <location>
        <begin position="12"/>
        <end position="463"/>
    </location>
</feature>
<dbReference type="SUPFAM" id="SSF103473">
    <property type="entry name" value="MFS general substrate transporter"/>
    <property type="match status" value="1"/>
</dbReference>
<dbReference type="Proteomes" id="UP001160334">
    <property type="component" value="Unassembled WGS sequence"/>
</dbReference>
<feature type="transmembrane region" description="Helical" evidence="7">
    <location>
        <begin position="135"/>
        <end position="161"/>
    </location>
</feature>
<dbReference type="InterPro" id="IPR020846">
    <property type="entry name" value="MFS_dom"/>
</dbReference>
<accession>A0ABT6MF80</accession>
<reference evidence="9 10" key="1">
    <citation type="submission" date="2023-04" db="EMBL/GenBank/DDBJ databases">
        <title>Forest soil microbial communities from Buena Vista Peninsula, Colon Province, Panama.</title>
        <authorList>
            <person name="Bouskill N."/>
        </authorList>
    </citation>
    <scope>NUCLEOTIDE SEQUENCE [LARGE SCALE GENOMIC DNA]</scope>
    <source>
        <strain evidence="9 10">CFH S0262</strain>
    </source>
</reference>
<name>A0ABT6MF80_9NOCA</name>
<feature type="transmembrane region" description="Helical" evidence="7">
    <location>
        <begin position="438"/>
        <end position="458"/>
    </location>
</feature>
<dbReference type="PROSITE" id="PS50850">
    <property type="entry name" value="MFS"/>
    <property type="match status" value="1"/>
</dbReference>
<keyword evidence="4 7" id="KW-1133">Transmembrane helix</keyword>
<feature type="region of interest" description="Disordered" evidence="6">
    <location>
        <begin position="463"/>
        <end position="494"/>
    </location>
</feature>
<dbReference type="EMBL" id="JARXVC010000012">
    <property type="protein sequence ID" value="MDH6282976.1"/>
    <property type="molecule type" value="Genomic_DNA"/>
</dbReference>
<feature type="transmembrane region" description="Helical" evidence="7">
    <location>
        <begin position="408"/>
        <end position="426"/>
    </location>
</feature>
<evidence type="ECO:0000256" key="7">
    <source>
        <dbReference type="SAM" id="Phobius"/>
    </source>
</evidence>
<feature type="transmembrane region" description="Helical" evidence="7">
    <location>
        <begin position="167"/>
        <end position="187"/>
    </location>
</feature>
<dbReference type="Gene3D" id="1.20.1250.20">
    <property type="entry name" value="MFS general substrate transporter like domains"/>
    <property type="match status" value="2"/>
</dbReference>
<dbReference type="PANTHER" id="PTHR42718">
    <property type="entry name" value="MAJOR FACILITATOR SUPERFAMILY MULTIDRUG TRANSPORTER MFSC"/>
    <property type="match status" value="1"/>
</dbReference>
<keyword evidence="2" id="KW-0813">Transport</keyword>
<dbReference type="Pfam" id="PF07690">
    <property type="entry name" value="MFS_1"/>
    <property type="match status" value="1"/>
</dbReference>
<proteinExistence type="predicted"/>
<keyword evidence="5 7" id="KW-0472">Membrane</keyword>
<feature type="transmembrane region" description="Helical" evidence="7">
    <location>
        <begin position="78"/>
        <end position="95"/>
    </location>
</feature>
<evidence type="ECO:0000256" key="5">
    <source>
        <dbReference type="ARBA" id="ARBA00023136"/>
    </source>
</evidence>
<evidence type="ECO:0000256" key="3">
    <source>
        <dbReference type="ARBA" id="ARBA00022692"/>
    </source>
</evidence>
<evidence type="ECO:0000256" key="6">
    <source>
        <dbReference type="SAM" id="MobiDB-lite"/>
    </source>
</evidence>
<comment type="subcellular location">
    <subcellularLocation>
        <location evidence="1">Cell membrane</location>
        <topology evidence="1">Multi-pass membrane protein</topology>
    </subcellularLocation>
</comment>
<comment type="caution">
    <text evidence="9">The sequence shown here is derived from an EMBL/GenBank/DDBJ whole genome shotgun (WGS) entry which is preliminary data.</text>
</comment>
<feature type="transmembrane region" description="Helical" evidence="7">
    <location>
        <begin position="199"/>
        <end position="216"/>
    </location>
</feature>
<feature type="transmembrane region" description="Helical" evidence="7">
    <location>
        <begin position="266"/>
        <end position="290"/>
    </location>
</feature>
<feature type="transmembrane region" description="Helical" evidence="7">
    <location>
        <begin position="364"/>
        <end position="387"/>
    </location>
</feature>
<feature type="transmembrane region" description="Helical" evidence="7">
    <location>
        <begin position="310"/>
        <end position="331"/>
    </location>
</feature>
<keyword evidence="10" id="KW-1185">Reference proteome</keyword>
<feature type="transmembrane region" description="Helical" evidence="7">
    <location>
        <begin position="338"/>
        <end position="358"/>
    </location>
</feature>
<evidence type="ECO:0000256" key="1">
    <source>
        <dbReference type="ARBA" id="ARBA00004651"/>
    </source>
</evidence>
<dbReference type="RefSeq" id="WP_280762258.1">
    <property type="nucleotide sequence ID" value="NZ_JARXVC010000012.1"/>
</dbReference>
<sequence>MSRPAQASASLLTATLCFVILVVSTQQTIVMPLSSVIGRQLDVGTTAIGWTITSGFLSAAVMTPVAGRMADLRRKRTVLLGVLTIMLAGSVLAAATESLPLLILARILQGVSFAAFPVSLAILRDELPPRRLASAMGLLSGTLGFGGGVGMVLTGLVVPAGADYRHAFWLATALTVVAVVAVIAVVPSRPNPTPGRVDWTGAALLGAGLVLILLPLSEGGSWGWASARTIGCAVGGIVVLAGWFAFERRIAHPLVPTEMLTRRPVVFTHLAGLLVGAGMFVNITALTYFVQTTRAATGYGFDASPMQAGLVYILPGATIGVVVSICSGALINRFGARAVMAASGVLGVIGFCSLIVAHDSTWQVIGGSMVASAFTSLGYAAMPALLVAEVDRDQTGVANSVNSIARTAGSSVASALLATLLAALTIGDTAHARVDAYLVAFGFGAVCAVVSPLLVFIGTSGRHRTGEMDEPDQSESLASMSRADSAVLGSHSTS</sequence>
<feature type="transmembrane region" description="Helical" evidence="7">
    <location>
        <begin position="101"/>
        <end position="123"/>
    </location>
</feature>
<evidence type="ECO:0000313" key="10">
    <source>
        <dbReference type="Proteomes" id="UP001160334"/>
    </source>
</evidence>
<dbReference type="InterPro" id="IPR036259">
    <property type="entry name" value="MFS_trans_sf"/>
</dbReference>
<feature type="transmembrane region" description="Helical" evidence="7">
    <location>
        <begin position="48"/>
        <end position="66"/>
    </location>
</feature>